<dbReference type="PROSITE" id="PS51257">
    <property type="entry name" value="PROKAR_LIPOPROTEIN"/>
    <property type="match status" value="1"/>
</dbReference>
<accession>G9WQC0</accession>
<reference evidence="2" key="2">
    <citation type="submission" date="2013-03" db="EMBL/GenBank/DDBJ databases">
        <title>The Genome Sequence of Oribacterium sp. ACB1.</title>
        <authorList>
            <consortium name="The Broad Institute Genomics Platform"/>
            <consortium name="The Broad Institute Genome Sequencing Center for Infectious Disease"/>
            <person name="Earl A."/>
            <person name="Ward D."/>
            <person name="Feldgarden M."/>
            <person name="Gevers D."/>
            <person name="Sizova M."/>
            <person name="Hazen A."/>
            <person name="Epstein S."/>
            <person name="Walker B."/>
            <person name="Young S."/>
            <person name="Zeng Q."/>
            <person name="Gargeya S."/>
            <person name="Fitzgerald M."/>
            <person name="Haas B."/>
            <person name="Abouelleil A."/>
            <person name="Allen A.W."/>
            <person name="Alvarado L."/>
            <person name="Arachchi H.M."/>
            <person name="Berlin A.M."/>
            <person name="Chapman S.B."/>
            <person name="Gainer-Dewar J."/>
            <person name="Goldberg J."/>
            <person name="Griggs A."/>
            <person name="Gujja S."/>
            <person name="Hansen M."/>
            <person name="Howarth C."/>
            <person name="Imamovic A."/>
            <person name="Ireland A."/>
            <person name="Larimer J."/>
            <person name="McCowan C."/>
            <person name="Murphy C."/>
            <person name="Pearson M."/>
            <person name="Poon T.W."/>
            <person name="Priest M."/>
            <person name="Roberts A."/>
            <person name="Saif S."/>
            <person name="Shea T."/>
            <person name="Sisk P."/>
            <person name="Sykes S."/>
            <person name="Wortman J."/>
            <person name="Nusbaum C."/>
            <person name="Birren B."/>
        </authorList>
    </citation>
    <scope>NUCLEOTIDE SEQUENCE [LARGE SCALE GENOMIC DNA]</scope>
    <source>
        <strain evidence="2">ACB1</strain>
    </source>
</reference>
<sequence length="126" mass="14422">MKKIVLGILLISSLFALTACSQKEEKLVYIGIDAEILSVNYNDKTMTIVGVESDRKVLQTEAELNCKDLELDNKIFKMKNSKEIEYLKINDLKVADRIKVNVSEKELNKENGEFLKVEQVELIEKN</sequence>
<feature type="signal peptide" evidence="1">
    <location>
        <begin position="1"/>
        <end position="18"/>
    </location>
</feature>
<evidence type="ECO:0008006" key="4">
    <source>
        <dbReference type="Google" id="ProtNLM"/>
    </source>
</evidence>
<dbReference type="STRING" id="796943.HMPREF9625_01553"/>
<protein>
    <recommendedName>
        <fullName evidence="4">DUF3221 domain-containing protein</fullName>
    </recommendedName>
</protein>
<proteinExistence type="predicted"/>
<keyword evidence="1" id="KW-0732">Signal</keyword>
<dbReference type="RefSeq" id="WP_009535398.1">
    <property type="nucleotide sequence ID" value="NZ_KE148312.1"/>
</dbReference>
<feature type="chain" id="PRO_5038431134" description="DUF3221 domain-containing protein" evidence="1">
    <location>
        <begin position="19"/>
        <end position="126"/>
    </location>
</feature>
<keyword evidence="3" id="KW-1185">Reference proteome</keyword>
<evidence type="ECO:0000313" key="3">
    <source>
        <dbReference type="Proteomes" id="UP000018461"/>
    </source>
</evidence>
<comment type="caution">
    <text evidence="2">The sequence shown here is derived from an EMBL/GenBank/DDBJ whole genome shotgun (WGS) entry which is preliminary data.</text>
</comment>
<organism evidence="2 3">
    <name type="scientific">Oribacterium parvum ACB1</name>
    <dbReference type="NCBI Taxonomy" id="796943"/>
    <lineage>
        <taxon>Bacteria</taxon>
        <taxon>Bacillati</taxon>
        <taxon>Bacillota</taxon>
        <taxon>Clostridia</taxon>
        <taxon>Lachnospirales</taxon>
        <taxon>Lachnospiraceae</taxon>
        <taxon>Oribacterium</taxon>
    </lineage>
</organism>
<dbReference type="AlphaFoldDB" id="G9WQC0"/>
<dbReference type="Proteomes" id="UP000018461">
    <property type="component" value="Unassembled WGS sequence"/>
</dbReference>
<reference evidence="2" key="1">
    <citation type="submission" date="2011-08" db="EMBL/GenBank/DDBJ databases">
        <authorList>
            <consortium name="The Broad Institute Genome Sequencing Platform"/>
            <person name="Earl A."/>
            <person name="Ward D."/>
            <person name="Feldgarden M."/>
            <person name="Gevers D."/>
            <person name="Sizova M."/>
            <person name="Hazen A."/>
            <person name="Epstein S."/>
            <person name="Young S.K."/>
            <person name="Zeng Q."/>
            <person name="Gargeya S."/>
            <person name="Fitzgerald M."/>
            <person name="Haas B."/>
            <person name="Abouelleil A."/>
            <person name="Alvarado L."/>
            <person name="Arachchi H.M."/>
            <person name="Berlin A."/>
            <person name="Brown A."/>
            <person name="Chapman S.B."/>
            <person name="Chen Z."/>
            <person name="Dunbar C."/>
            <person name="Freedman E."/>
            <person name="Gearin G."/>
            <person name="Gellesch M."/>
            <person name="Goldberg J."/>
            <person name="Griggs A."/>
            <person name="Gujja S."/>
            <person name="Heiman D."/>
            <person name="Howarth C."/>
            <person name="Larson L."/>
            <person name="Lui A."/>
            <person name="MacDonald P.J.P."/>
            <person name="Montmayeur A."/>
            <person name="Murphy C."/>
            <person name="Neiman D."/>
            <person name="Pearson M."/>
            <person name="Priest M."/>
            <person name="Roberts A."/>
            <person name="Saif S."/>
            <person name="Shea T."/>
            <person name="Shenoy N."/>
            <person name="Sisk P."/>
            <person name="Stolte C."/>
            <person name="Sykes S."/>
            <person name="Wortman J."/>
            <person name="Nusbaum C."/>
            <person name="Birren B."/>
        </authorList>
    </citation>
    <scope>NUCLEOTIDE SEQUENCE</scope>
    <source>
        <strain evidence="2">ACB1</strain>
    </source>
</reference>
<evidence type="ECO:0000313" key="2">
    <source>
        <dbReference type="EMBL" id="EHL09580.1"/>
    </source>
</evidence>
<dbReference type="PATRIC" id="fig|796943.3.peg.2014"/>
<dbReference type="EMBL" id="AFZC02000002">
    <property type="protein sequence ID" value="EHL09580.1"/>
    <property type="molecule type" value="Genomic_DNA"/>
</dbReference>
<name>G9WQC0_9FIRM</name>
<dbReference type="HOGENOM" id="CLU_1945567_0_0_9"/>
<evidence type="ECO:0000256" key="1">
    <source>
        <dbReference type="SAM" id="SignalP"/>
    </source>
</evidence>
<gene>
    <name evidence="2" type="ORF">HMPREF9625_01553</name>
</gene>